<feature type="compositionally biased region" description="Pro residues" evidence="1">
    <location>
        <begin position="93"/>
        <end position="103"/>
    </location>
</feature>
<dbReference type="Proteomes" id="UP000019116">
    <property type="component" value="Chromosome 7B"/>
</dbReference>
<proteinExistence type="predicted"/>
<dbReference type="STRING" id="4565.A0A3B6SL23"/>
<feature type="region of interest" description="Disordered" evidence="1">
    <location>
        <begin position="83"/>
        <end position="103"/>
    </location>
</feature>
<reference evidence="2" key="1">
    <citation type="submission" date="2018-08" db="EMBL/GenBank/DDBJ databases">
        <authorList>
            <person name="Rossello M."/>
        </authorList>
    </citation>
    <scope>NUCLEOTIDE SEQUENCE [LARGE SCALE GENOMIC DNA]</scope>
    <source>
        <strain evidence="2">cv. Chinese Spring</strain>
    </source>
</reference>
<dbReference type="EnsemblPlants" id="TraesCS7B02G227300.1">
    <property type="protein sequence ID" value="TraesCS7B02G227300.1"/>
    <property type="gene ID" value="TraesCS7B02G227300"/>
</dbReference>
<dbReference type="Gramene" id="TraesCS7B02G227300.1">
    <property type="protein sequence ID" value="TraesCS7B02G227300.1"/>
    <property type="gene ID" value="TraesCS7B02G227300"/>
</dbReference>
<dbReference type="AlphaFoldDB" id="A0A3B6SL23"/>
<dbReference type="OrthoDB" id="692007at2759"/>
<keyword evidence="3" id="KW-1185">Reference proteome</keyword>
<dbReference type="Gramene" id="TraesRN7B0100645500.1">
    <property type="protein sequence ID" value="TraesRN7B0100645500.1"/>
    <property type="gene ID" value="TraesRN7B0100645500"/>
</dbReference>
<evidence type="ECO:0000256" key="1">
    <source>
        <dbReference type="SAM" id="MobiDB-lite"/>
    </source>
</evidence>
<sequence>MEDGEAAAVRMMHHRLVATGKSHEPLSSFSHHFDRLPRSYLHTRCVGSPEDVLLDQKLLADTEAKKRLVAHARLMHRVQVHYDDDGGGYPRGAQPPLPELSPPRPSIHTLDPTESCQIIYSRHYSNASPFTYMPPTHVIHTVSSARFLTSSRSTMQDENFTHEITFASRDKPKLLSQCARNKLLIFKDNVPPNGHLMLSALMYGVGFHVHEAHIFTTTDGFCLSIFNVDGWPQEDVKD</sequence>
<protein>
    <submittedName>
        <fullName evidence="2">Uncharacterized protein</fullName>
    </submittedName>
</protein>
<accession>A0A3B6SL23</accession>
<name>A0A3B6SL23_WHEAT</name>
<evidence type="ECO:0000313" key="3">
    <source>
        <dbReference type="Proteomes" id="UP000019116"/>
    </source>
</evidence>
<dbReference type="Gramene" id="TraesCS7B03G0643100.1">
    <property type="protein sequence ID" value="TraesCS7B03G0643100.1.CDS"/>
    <property type="gene ID" value="TraesCS7B03G0643100"/>
</dbReference>
<reference evidence="2" key="2">
    <citation type="submission" date="2018-10" db="UniProtKB">
        <authorList>
            <consortium name="EnsemblPlants"/>
        </authorList>
    </citation>
    <scope>IDENTIFICATION</scope>
</reference>
<organism evidence="2">
    <name type="scientific">Triticum aestivum</name>
    <name type="common">Wheat</name>
    <dbReference type="NCBI Taxonomy" id="4565"/>
    <lineage>
        <taxon>Eukaryota</taxon>
        <taxon>Viridiplantae</taxon>
        <taxon>Streptophyta</taxon>
        <taxon>Embryophyta</taxon>
        <taxon>Tracheophyta</taxon>
        <taxon>Spermatophyta</taxon>
        <taxon>Magnoliopsida</taxon>
        <taxon>Liliopsida</taxon>
        <taxon>Poales</taxon>
        <taxon>Poaceae</taxon>
        <taxon>BOP clade</taxon>
        <taxon>Pooideae</taxon>
        <taxon>Triticodae</taxon>
        <taxon>Triticeae</taxon>
        <taxon>Triticinae</taxon>
        <taxon>Triticum</taxon>
    </lineage>
</organism>
<evidence type="ECO:0000313" key="2">
    <source>
        <dbReference type="EnsemblPlants" id="TraesCS7B02G227300.1"/>
    </source>
</evidence>